<dbReference type="PANTHER" id="PTHR43060">
    <property type="entry name" value="3-HYDROXYISOBUTYRATE DEHYDROGENASE-LIKE 1, MITOCHONDRIAL-RELATED"/>
    <property type="match status" value="1"/>
</dbReference>
<dbReference type="AlphaFoldDB" id="A0A9W5B807"/>
<dbReference type="InterPro" id="IPR006115">
    <property type="entry name" value="6PGDH_NADP-bd"/>
</dbReference>
<dbReference type="GO" id="GO:0051287">
    <property type="term" value="F:NAD binding"/>
    <property type="evidence" value="ECO:0007669"/>
    <property type="project" value="InterPro"/>
</dbReference>
<feature type="active site" evidence="4">
    <location>
        <position position="176"/>
    </location>
</feature>
<organism evidence="7 8">
    <name type="scientific">Agrobacterium genomosp. 2 str. CFBP 5494</name>
    <dbReference type="NCBI Taxonomy" id="1183436"/>
    <lineage>
        <taxon>Bacteria</taxon>
        <taxon>Pseudomonadati</taxon>
        <taxon>Pseudomonadota</taxon>
        <taxon>Alphaproteobacteria</taxon>
        <taxon>Hyphomicrobiales</taxon>
        <taxon>Rhizobiaceae</taxon>
        <taxon>Rhizobium/Agrobacterium group</taxon>
        <taxon>Agrobacterium</taxon>
        <taxon>Agrobacterium tumefaciens complex</taxon>
    </lineage>
</organism>
<name>A0A9W5B807_9HYPH</name>
<dbReference type="Pfam" id="PF03446">
    <property type="entry name" value="NAD_binding_2"/>
    <property type="match status" value="1"/>
</dbReference>
<dbReference type="Gene3D" id="1.10.1040.10">
    <property type="entry name" value="N-(1-d-carboxylethyl)-l-norvaline Dehydrogenase, domain 2"/>
    <property type="match status" value="1"/>
</dbReference>
<dbReference type="GO" id="GO:0016491">
    <property type="term" value="F:oxidoreductase activity"/>
    <property type="evidence" value="ECO:0007669"/>
    <property type="project" value="UniProtKB-KW"/>
</dbReference>
<evidence type="ECO:0000313" key="7">
    <source>
        <dbReference type="EMBL" id="CUX03263.1"/>
    </source>
</evidence>
<dbReference type="Gene3D" id="3.40.50.720">
    <property type="entry name" value="NAD(P)-binding Rossmann-like Domain"/>
    <property type="match status" value="1"/>
</dbReference>
<dbReference type="InterPro" id="IPR015815">
    <property type="entry name" value="HIBADH-related"/>
</dbReference>
<feature type="domain" description="3-hydroxyisobutyrate dehydrogenase-like NAD-binding" evidence="6">
    <location>
        <begin position="170"/>
        <end position="290"/>
    </location>
</feature>
<evidence type="ECO:0000256" key="2">
    <source>
        <dbReference type="ARBA" id="ARBA00023002"/>
    </source>
</evidence>
<evidence type="ECO:0000259" key="5">
    <source>
        <dbReference type="Pfam" id="PF03446"/>
    </source>
</evidence>
<dbReference type="InterPro" id="IPR029154">
    <property type="entry name" value="HIBADH-like_NADP-bd"/>
</dbReference>
<evidence type="ECO:0000256" key="1">
    <source>
        <dbReference type="ARBA" id="ARBA00009080"/>
    </source>
</evidence>
<dbReference type="GO" id="GO:0016054">
    <property type="term" value="P:organic acid catabolic process"/>
    <property type="evidence" value="ECO:0007669"/>
    <property type="project" value="UniProtKB-ARBA"/>
</dbReference>
<feature type="domain" description="6-phosphogluconate dehydrogenase NADP-binding" evidence="5">
    <location>
        <begin position="8"/>
        <end position="167"/>
    </location>
</feature>
<gene>
    <name evidence="7" type="ORF">AGR2A_pb10070</name>
</gene>
<sequence>MSKDKPRLGFVGLGIMGVPMVKRLLDKEYEVAVWNLEPERAEAVTSAGATWCEGPAEVRAAAEILLFCVLDGDAVEECCFGENGIGRSRSGADILIDCSTISPERTRDLAQRLEAEAGMSWVDAPISGGPGPAEKGELTIMAGGNDSDFERVRPVLETLGANVTHMGPLGAGQATKNINQAIVGVNYVLMAEILALAKAAGIDANAVPDALRGGMADSVILQRIYSQMSRRDFEPPKAYARQLAKDLKSLRQFHSGLDLDLPLVDAAVDRYVAFVDKGNGMSDSAAIANFYERTSDDR</sequence>
<protein>
    <submittedName>
        <fullName evidence="7">Oxidoreductase</fullName>
    </submittedName>
</protein>
<keyword evidence="3" id="KW-0520">NAD</keyword>
<evidence type="ECO:0000313" key="8">
    <source>
        <dbReference type="Proteomes" id="UP000191933"/>
    </source>
</evidence>
<keyword evidence="2" id="KW-0560">Oxidoreductase</keyword>
<dbReference type="EMBL" id="FBVY01000047">
    <property type="protein sequence ID" value="CUX03263.1"/>
    <property type="molecule type" value="Genomic_DNA"/>
</dbReference>
<dbReference type="PANTHER" id="PTHR43060:SF15">
    <property type="entry name" value="3-HYDROXYISOBUTYRATE DEHYDROGENASE-LIKE 1, MITOCHONDRIAL-RELATED"/>
    <property type="match status" value="1"/>
</dbReference>
<accession>A0A9W5B807</accession>
<reference evidence="7 8" key="1">
    <citation type="submission" date="2016-01" db="EMBL/GenBank/DDBJ databases">
        <authorList>
            <person name="Regsiter A."/>
            <person name="william w."/>
        </authorList>
    </citation>
    <scope>NUCLEOTIDE SEQUENCE [LARGE SCALE GENOMIC DNA]</scope>
    <source>
        <strain evidence="7 8">CFBP 5494</strain>
    </source>
</reference>
<comment type="caution">
    <text evidence="7">The sequence shown here is derived from an EMBL/GenBank/DDBJ whole genome shotgun (WGS) entry which is preliminary data.</text>
</comment>
<proteinExistence type="inferred from homology"/>
<dbReference type="SUPFAM" id="SSF48179">
    <property type="entry name" value="6-phosphogluconate dehydrogenase C-terminal domain-like"/>
    <property type="match status" value="1"/>
</dbReference>
<dbReference type="InterPro" id="IPR013328">
    <property type="entry name" value="6PGD_dom2"/>
</dbReference>
<evidence type="ECO:0000256" key="4">
    <source>
        <dbReference type="PIRSR" id="PIRSR000103-1"/>
    </source>
</evidence>
<dbReference type="SUPFAM" id="SSF51735">
    <property type="entry name" value="NAD(P)-binding Rossmann-fold domains"/>
    <property type="match status" value="1"/>
</dbReference>
<dbReference type="RefSeq" id="WP_080823631.1">
    <property type="nucleotide sequence ID" value="NZ_LT009721.1"/>
</dbReference>
<keyword evidence="8" id="KW-1185">Reference proteome</keyword>
<dbReference type="PIRSF" id="PIRSF000103">
    <property type="entry name" value="HIBADH"/>
    <property type="match status" value="1"/>
</dbReference>
<dbReference type="GO" id="GO:0050661">
    <property type="term" value="F:NADP binding"/>
    <property type="evidence" value="ECO:0007669"/>
    <property type="project" value="InterPro"/>
</dbReference>
<dbReference type="Pfam" id="PF14833">
    <property type="entry name" value="NAD_binding_11"/>
    <property type="match status" value="1"/>
</dbReference>
<comment type="similarity">
    <text evidence="1">Belongs to the HIBADH-related family.</text>
</comment>
<dbReference type="Proteomes" id="UP000191933">
    <property type="component" value="Unassembled WGS sequence"/>
</dbReference>
<evidence type="ECO:0000259" key="6">
    <source>
        <dbReference type="Pfam" id="PF14833"/>
    </source>
</evidence>
<dbReference type="InterPro" id="IPR036291">
    <property type="entry name" value="NAD(P)-bd_dom_sf"/>
</dbReference>
<dbReference type="PROSITE" id="PS00895">
    <property type="entry name" value="3_HYDROXYISOBUT_DH"/>
    <property type="match status" value="1"/>
</dbReference>
<dbReference type="InterPro" id="IPR008927">
    <property type="entry name" value="6-PGluconate_DH-like_C_sf"/>
</dbReference>
<evidence type="ECO:0000256" key="3">
    <source>
        <dbReference type="ARBA" id="ARBA00023027"/>
    </source>
</evidence>
<dbReference type="InterPro" id="IPR002204">
    <property type="entry name" value="3-OH-isobutyrate_DH-rel_CS"/>
</dbReference>